<evidence type="ECO:0000313" key="15">
    <source>
        <dbReference type="EMBL" id="KAJ3553961.1"/>
    </source>
</evidence>
<dbReference type="InterPro" id="IPR012677">
    <property type="entry name" value="Nucleotide-bd_a/b_plait_sf"/>
</dbReference>
<dbReference type="GO" id="GO:0043130">
    <property type="term" value="F:ubiquitin binding"/>
    <property type="evidence" value="ECO:0007669"/>
    <property type="project" value="TreeGrafter"/>
</dbReference>
<dbReference type="CDD" id="cd20335">
    <property type="entry name" value="BRcat_RBR"/>
    <property type="match status" value="1"/>
</dbReference>
<dbReference type="SUPFAM" id="SSF57850">
    <property type="entry name" value="RING/U-box"/>
    <property type="match status" value="2"/>
</dbReference>
<dbReference type="PROSITE" id="PS50089">
    <property type="entry name" value="ZF_RING_2"/>
    <property type="match status" value="1"/>
</dbReference>
<keyword evidence="5 9" id="KW-0863">Zinc-finger</keyword>
<comment type="pathway">
    <text evidence="1">Protein modification; protein ubiquitination.</text>
</comment>
<feature type="compositionally biased region" description="Polar residues" evidence="10">
    <location>
        <begin position="243"/>
        <end position="255"/>
    </location>
</feature>
<dbReference type="CDD" id="cd22585">
    <property type="entry name" value="Rcat_RBR_DEAH12-like"/>
    <property type="match status" value="1"/>
</dbReference>
<dbReference type="Pfam" id="PF22191">
    <property type="entry name" value="IBR_1"/>
    <property type="match status" value="1"/>
</dbReference>
<dbReference type="GO" id="GO:0004842">
    <property type="term" value="F:ubiquitin-protein transferase activity"/>
    <property type="evidence" value="ECO:0007669"/>
    <property type="project" value="TreeGrafter"/>
</dbReference>
<keyword evidence="4" id="KW-0677">Repeat</keyword>
<keyword evidence="8" id="KW-0694">RNA-binding</keyword>
<dbReference type="Gene3D" id="1.20.120.1750">
    <property type="match status" value="1"/>
</dbReference>
<comment type="caution">
    <text evidence="15">The sequence shown here is derived from an EMBL/GenBank/DDBJ whole genome shotgun (WGS) entry which is preliminary data.</text>
</comment>
<keyword evidence="3 9" id="KW-0479">Metal-binding</keyword>
<evidence type="ECO:0000256" key="6">
    <source>
        <dbReference type="ARBA" id="ARBA00022786"/>
    </source>
</evidence>
<dbReference type="GO" id="GO:0000151">
    <property type="term" value="C:ubiquitin ligase complex"/>
    <property type="evidence" value="ECO:0007669"/>
    <property type="project" value="TreeGrafter"/>
</dbReference>
<evidence type="ECO:0000256" key="2">
    <source>
        <dbReference type="ARBA" id="ARBA00022679"/>
    </source>
</evidence>
<dbReference type="InterPro" id="IPR013083">
    <property type="entry name" value="Znf_RING/FYVE/PHD"/>
</dbReference>
<dbReference type="GO" id="GO:0003723">
    <property type="term" value="F:RNA binding"/>
    <property type="evidence" value="ECO:0007669"/>
    <property type="project" value="UniProtKB-UniRule"/>
</dbReference>
<dbReference type="PROSITE" id="PS51873">
    <property type="entry name" value="TRIAD"/>
    <property type="match status" value="1"/>
</dbReference>
<dbReference type="GO" id="GO:0008270">
    <property type="term" value="F:zinc ion binding"/>
    <property type="evidence" value="ECO:0007669"/>
    <property type="project" value="UniProtKB-KW"/>
</dbReference>
<keyword evidence="7 9" id="KW-0862">Zinc</keyword>
<sequence length="1341" mass="147381">MNSNLLSDEVPDFEQELTKEQLSQKIVRDNRDVVEIVGGLLVQTDALQHQHSLMFSQFSKLSGKTIELTQSTHNAILEVNNSFIELKAVLDREQHSRSRYFWESCAMWVLERLLQFDASSAEELLRLPMLGGLVTFVGALSSVLRIVISITMIISITTHGPMALSPPQNLPPRFAALHRPSAAHTQAQEPQSTPSSSPKSCPPFLQPSLNHSNGSSTRSGFTRVEVLEEGTLRFFYADNSTTTFKSTPSGSTLPSRNPAPRFTQRRPRSPFNPFGIPAERTAAQRHEICSAFIDPATRCRHGHRCFRIHPLDKETYRQKLRNALALDNANPNLQSSGRVEEKDTGTGGSKATPDPPLLGDATPNHQSSSGHTEGKDTGVKGCEATPDLPKSLLLADASKPTLPESPDNTTAELSSLNIGPAGWSENGSWMGSSKADSWTTSSTSPTTSNDLLPSTSSCSSSPTTVSPDLSEDDKEEDKDDEPGPTPAPPRNLATTICVMFKKSGKCPRGSNCIFRHVQEAIVPSSPSPPQPDTKKTATPVTAPPESRTSSSSTPAIKPSTSSAAPKANKTSMLSVASSPAKASPAPSTVSSITTPTVPAVAVSSRPPVPPMSTAPVQSSVPVAPVRPPERSFPPQFRVRHPRPQSNEVCRKWLQNLCSYGYACKWVHGDLEYDAPEPVKPPSTSTSTDDFLLSMTLHDHMRVQCSAGLDIQRIQTAFESSTLLVSNISPRVRPGPLREILSSYGTVEDIWLPSTFSSNTVVKVTYSDTAEAQKAQNALNGTKMYDLTITAKVANSGNITAARNALLKDTAIRITWEAPAKEVYAGYATGEDAERAIQIARDSPLNGHYLRGEIYEGMPAVDVVNVHFRGVPLDVDKPDLVRFVNPVDIMWTRPNYKEPEGAIRFIKNRLRDWEPESVEILPPPYRDGGLVKAWAVFPTSSKAREAARFLDNRKPKCTGFTPIRAVHVQSLSYSLTQERWSKIGTGIEGTAVGIPRETCFCHHHKTLEGADFLRDLSTKNPNVYYENDVQHSCIRVHGYVADRVRLASAIIAKVKAIRSQQTLDIPLPGRLLGATLGNQSLRMMRLKHGYDNAYFDVPRRVLRIRGDFSFYQKFKVLVDQIEQRIPKSSSAGPTCPICFDKPSLPISLQCGHTWCRPCISQYFQSAKEQKTFPLKCLGQDGRCGLKIPIAVAKQVLSGSELEATVTAAFLAHVSARPKEYHFCPTPDCPQVYRTTQQKATLQCPSCLTSICTRCHTEAHDEFQCSDQVQDELFKKWIKEHDVKHCPTCDAPIEKVEGCNHMMCTQCQTHICWQCTKTFPGGEGIYGHMREVHGTFGLGQTFD</sequence>
<dbReference type="InterPro" id="IPR002867">
    <property type="entry name" value="IBR_dom"/>
</dbReference>
<evidence type="ECO:0000313" key="16">
    <source>
        <dbReference type="Proteomes" id="UP001213000"/>
    </source>
</evidence>
<feature type="region of interest" description="Disordered" evidence="10">
    <location>
        <begin position="326"/>
        <end position="386"/>
    </location>
</feature>
<dbReference type="SUPFAM" id="SSF90229">
    <property type="entry name" value="CCCH zinc finger"/>
    <property type="match status" value="1"/>
</dbReference>
<name>A0AAD5VJW9_9AGAR</name>
<dbReference type="InterPro" id="IPR000504">
    <property type="entry name" value="RRM_dom"/>
</dbReference>
<protein>
    <submittedName>
        <fullName evidence="15">Uncharacterized protein</fullName>
    </submittedName>
</protein>
<feature type="region of interest" description="Disordered" evidence="10">
    <location>
        <begin position="243"/>
        <end position="271"/>
    </location>
</feature>
<feature type="region of interest" description="Disordered" evidence="10">
    <location>
        <begin position="604"/>
        <end position="628"/>
    </location>
</feature>
<evidence type="ECO:0000256" key="1">
    <source>
        <dbReference type="ARBA" id="ARBA00004906"/>
    </source>
</evidence>
<dbReference type="InterPro" id="IPR000571">
    <property type="entry name" value="Znf_CCCH"/>
</dbReference>
<evidence type="ECO:0000256" key="3">
    <source>
        <dbReference type="ARBA" id="ARBA00022723"/>
    </source>
</evidence>
<dbReference type="GO" id="GO:0097039">
    <property type="term" value="P:protein linear polyubiquitination"/>
    <property type="evidence" value="ECO:0007669"/>
    <property type="project" value="TreeGrafter"/>
</dbReference>
<organism evidence="15 16">
    <name type="scientific">Leucocoprinus birnbaumii</name>
    <dbReference type="NCBI Taxonomy" id="56174"/>
    <lineage>
        <taxon>Eukaryota</taxon>
        <taxon>Fungi</taxon>
        <taxon>Dikarya</taxon>
        <taxon>Basidiomycota</taxon>
        <taxon>Agaricomycotina</taxon>
        <taxon>Agaricomycetes</taxon>
        <taxon>Agaricomycetidae</taxon>
        <taxon>Agaricales</taxon>
        <taxon>Agaricineae</taxon>
        <taxon>Agaricaceae</taxon>
        <taxon>Leucocoprinus</taxon>
    </lineage>
</organism>
<evidence type="ECO:0000259" key="13">
    <source>
        <dbReference type="PROSITE" id="PS50103"/>
    </source>
</evidence>
<evidence type="ECO:0000256" key="10">
    <source>
        <dbReference type="SAM" id="MobiDB-lite"/>
    </source>
</evidence>
<evidence type="ECO:0000256" key="8">
    <source>
        <dbReference type="PROSITE-ProRule" id="PRU00176"/>
    </source>
</evidence>
<evidence type="ECO:0000259" key="12">
    <source>
        <dbReference type="PROSITE" id="PS50102"/>
    </source>
</evidence>
<keyword evidence="16" id="KW-1185">Reference proteome</keyword>
<dbReference type="InterPro" id="IPR035979">
    <property type="entry name" value="RBD_domain_sf"/>
</dbReference>
<dbReference type="Proteomes" id="UP001213000">
    <property type="component" value="Unassembled WGS sequence"/>
</dbReference>
<dbReference type="PROSITE" id="PS50103">
    <property type="entry name" value="ZF_C3H1"/>
    <property type="match status" value="3"/>
</dbReference>
<dbReference type="PANTHER" id="PTHR22770">
    <property type="entry name" value="UBIQUITIN CONJUGATING ENZYME 7 INTERACTING PROTEIN-RELATED"/>
    <property type="match status" value="1"/>
</dbReference>
<feature type="compositionally biased region" description="Polar residues" evidence="10">
    <location>
        <begin position="207"/>
        <end position="220"/>
    </location>
</feature>
<feature type="domain" description="C3H1-type" evidence="13">
    <location>
        <begin position="643"/>
        <end position="670"/>
    </location>
</feature>
<dbReference type="CDD" id="cd00590">
    <property type="entry name" value="RRM_SF"/>
    <property type="match status" value="1"/>
</dbReference>
<feature type="domain" description="C3H1-type" evidence="13">
    <location>
        <begin position="491"/>
        <end position="519"/>
    </location>
</feature>
<dbReference type="GO" id="GO:0043161">
    <property type="term" value="P:proteasome-mediated ubiquitin-dependent protein catabolic process"/>
    <property type="evidence" value="ECO:0007669"/>
    <property type="project" value="TreeGrafter"/>
</dbReference>
<dbReference type="Pfam" id="PF00097">
    <property type="entry name" value="zf-C3HC4"/>
    <property type="match status" value="1"/>
</dbReference>
<feature type="compositionally biased region" description="Acidic residues" evidence="10">
    <location>
        <begin position="469"/>
        <end position="482"/>
    </location>
</feature>
<dbReference type="Gene3D" id="3.30.70.330">
    <property type="match status" value="1"/>
</dbReference>
<feature type="region of interest" description="Disordered" evidence="10">
    <location>
        <begin position="522"/>
        <end position="592"/>
    </location>
</feature>
<dbReference type="InterPro" id="IPR044066">
    <property type="entry name" value="TRIAD_supradom"/>
</dbReference>
<evidence type="ECO:0000256" key="5">
    <source>
        <dbReference type="ARBA" id="ARBA00022771"/>
    </source>
</evidence>
<dbReference type="Pfam" id="PF01485">
    <property type="entry name" value="IBR"/>
    <property type="match status" value="1"/>
</dbReference>
<feature type="compositionally biased region" description="Low complexity" evidence="10">
    <location>
        <begin position="436"/>
        <end position="467"/>
    </location>
</feature>
<proteinExistence type="predicted"/>
<dbReference type="Gene3D" id="3.30.40.10">
    <property type="entry name" value="Zinc/RING finger domain, C3HC4 (zinc finger)"/>
    <property type="match status" value="1"/>
</dbReference>
<feature type="compositionally biased region" description="Polar residues" evidence="10">
    <location>
        <begin position="558"/>
        <end position="573"/>
    </location>
</feature>
<dbReference type="CDD" id="cd16449">
    <property type="entry name" value="RING-HC"/>
    <property type="match status" value="1"/>
</dbReference>
<feature type="compositionally biased region" description="Low complexity" evidence="10">
    <location>
        <begin position="574"/>
        <end position="592"/>
    </location>
</feature>
<feature type="compositionally biased region" description="Polar residues" evidence="10">
    <location>
        <begin position="406"/>
        <end position="417"/>
    </location>
</feature>
<reference evidence="15" key="1">
    <citation type="submission" date="2022-07" db="EMBL/GenBank/DDBJ databases">
        <title>Genome Sequence of Leucocoprinus birnbaumii.</title>
        <authorList>
            <person name="Buettner E."/>
        </authorList>
    </citation>
    <scope>NUCLEOTIDE SEQUENCE</scope>
    <source>
        <strain evidence="15">VT141</strain>
    </source>
</reference>
<feature type="domain" description="RRM" evidence="12">
    <location>
        <begin position="720"/>
        <end position="795"/>
    </location>
</feature>
<dbReference type="PROSITE" id="PS50102">
    <property type="entry name" value="RRM"/>
    <property type="match status" value="1"/>
</dbReference>
<feature type="domain" description="C3H1-type" evidence="13">
    <location>
        <begin position="283"/>
        <end position="312"/>
    </location>
</feature>
<keyword evidence="6" id="KW-0833">Ubl conjugation pathway</keyword>
<evidence type="ECO:0000256" key="9">
    <source>
        <dbReference type="PROSITE-ProRule" id="PRU00723"/>
    </source>
</evidence>
<dbReference type="SMART" id="SM00184">
    <property type="entry name" value="RING"/>
    <property type="match status" value="1"/>
</dbReference>
<gene>
    <name evidence="15" type="ORF">NP233_g12526</name>
</gene>
<feature type="zinc finger region" description="C3H1-type" evidence="9">
    <location>
        <begin position="283"/>
        <end position="312"/>
    </location>
</feature>
<keyword evidence="2" id="KW-0808">Transferase</keyword>
<evidence type="ECO:0000256" key="7">
    <source>
        <dbReference type="ARBA" id="ARBA00022833"/>
    </source>
</evidence>
<feature type="domain" description="RING-type" evidence="11">
    <location>
        <begin position="1134"/>
        <end position="1175"/>
    </location>
</feature>
<dbReference type="InterPro" id="IPR036855">
    <property type="entry name" value="Znf_CCCH_sf"/>
</dbReference>
<evidence type="ECO:0000259" key="14">
    <source>
        <dbReference type="PROSITE" id="PS51873"/>
    </source>
</evidence>
<feature type="compositionally biased region" description="Low complexity" evidence="10">
    <location>
        <begin position="613"/>
        <end position="623"/>
    </location>
</feature>
<feature type="zinc finger region" description="C3H1-type" evidence="9">
    <location>
        <begin position="491"/>
        <end position="519"/>
    </location>
</feature>
<feature type="compositionally biased region" description="Low complexity" evidence="10">
    <location>
        <begin position="190"/>
        <end position="199"/>
    </location>
</feature>
<dbReference type="EMBL" id="JANIEX010001844">
    <property type="protein sequence ID" value="KAJ3553961.1"/>
    <property type="molecule type" value="Genomic_DNA"/>
</dbReference>
<feature type="zinc finger region" description="C3H1-type" evidence="9">
    <location>
        <begin position="643"/>
        <end position="670"/>
    </location>
</feature>
<dbReference type="PROSITE" id="PS00028">
    <property type="entry name" value="ZINC_FINGER_C2H2_1"/>
    <property type="match status" value="1"/>
</dbReference>
<dbReference type="SUPFAM" id="SSF54928">
    <property type="entry name" value="RNA-binding domain, RBD"/>
    <property type="match status" value="1"/>
</dbReference>
<feature type="region of interest" description="Disordered" evidence="10">
    <location>
        <begin position="398"/>
        <end position="492"/>
    </location>
</feature>
<dbReference type="InterPro" id="IPR018957">
    <property type="entry name" value="Znf_C3HC4_RING-type"/>
</dbReference>
<dbReference type="SMART" id="SM00356">
    <property type="entry name" value="ZnF_C3H1"/>
    <property type="match status" value="3"/>
</dbReference>
<dbReference type="InterPro" id="IPR051628">
    <property type="entry name" value="LUBAC_E3_Ligases"/>
</dbReference>
<feature type="domain" description="RING-type" evidence="14">
    <location>
        <begin position="1130"/>
        <end position="1341"/>
    </location>
</feature>
<dbReference type="Pfam" id="PF00076">
    <property type="entry name" value="RRM_1"/>
    <property type="match status" value="1"/>
</dbReference>
<dbReference type="PANTHER" id="PTHR22770:SF13">
    <property type="entry name" value="RING-TYPE DOMAIN-CONTAINING PROTEIN"/>
    <property type="match status" value="1"/>
</dbReference>
<feature type="compositionally biased region" description="Low complexity" evidence="10">
    <location>
        <begin position="536"/>
        <end position="554"/>
    </location>
</feature>
<dbReference type="InterPro" id="IPR013087">
    <property type="entry name" value="Znf_C2H2_type"/>
</dbReference>
<evidence type="ECO:0000259" key="11">
    <source>
        <dbReference type="PROSITE" id="PS50089"/>
    </source>
</evidence>
<evidence type="ECO:0000256" key="4">
    <source>
        <dbReference type="ARBA" id="ARBA00022737"/>
    </source>
</evidence>
<dbReference type="SMART" id="SM00360">
    <property type="entry name" value="RRM"/>
    <property type="match status" value="1"/>
</dbReference>
<accession>A0AAD5VJW9</accession>
<feature type="compositionally biased region" description="Polar residues" evidence="10">
    <location>
        <begin position="425"/>
        <end position="435"/>
    </location>
</feature>
<dbReference type="InterPro" id="IPR001841">
    <property type="entry name" value="Znf_RING"/>
</dbReference>
<feature type="region of interest" description="Disordered" evidence="10">
    <location>
        <begin position="165"/>
        <end position="220"/>
    </location>
</feature>